<reference evidence="4 5" key="1">
    <citation type="submission" date="2019-02" db="EMBL/GenBank/DDBJ databases">
        <title>Deep-cultivation of Planctomycetes and their phenomic and genomic characterization uncovers novel biology.</title>
        <authorList>
            <person name="Wiegand S."/>
            <person name="Jogler M."/>
            <person name="Boedeker C."/>
            <person name="Pinto D."/>
            <person name="Vollmers J."/>
            <person name="Rivas-Marin E."/>
            <person name="Kohn T."/>
            <person name="Peeters S.H."/>
            <person name="Heuer A."/>
            <person name="Rast P."/>
            <person name="Oberbeckmann S."/>
            <person name="Bunk B."/>
            <person name="Jeske O."/>
            <person name="Meyerdierks A."/>
            <person name="Storesund J.E."/>
            <person name="Kallscheuer N."/>
            <person name="Luecker S."/>
            <person name="Lage O.M."/>
            <person name="Pohl T."/>
            <person name="Merkel B.J."/>
            <person name="Hornburger P."/>
            <person name="Mueller R.-W."/>
            <person name="Bruemmer F."/>
            <person name="Labrenz M."/>
            <person name="Spormann A.M."/>
            <person name="Op den Camp H."/>
            <person name="Overmann J."/>
            <person name="Amann R."/>
            <person name="Jetten M.S.M."/>
            <person name="Mascher T."/>
            <person name="Medema M.H."/>
            <person name="Devos D.P."/>
            <person name="Kaster A.-K."/>
            <person name="Ovreas L."/>
            <person name="Rohde M."/>
            <person name="Galperin M.Y."/>
            <person name="Jogler C."/>
        </authorList>
    </citation>
    <scope>NUCLEOTIDE SEQUENCE [LARGE SCALE GENOMIC DNA]</scope>
    <source>
        <strain evidence="4 5">Pla133</strain>
    </source>
</reference>
<feature type="signal peptide" evidence="3">
    <location>
        <begin position="1"/>
        <end position="21"/>
    </location>
</feature>
<keyword evidence="2" id="KW-0677">Repeat</keyword>
<dbReference type="Proteomes" id="UP000316921">
    <property type="component" value="Chromosome"/>
</dbReference>
<dbReference type="SMART" id="SM00612">
    <property type="entry name" value="Kelch"/>
    <property type="match status" value="2"/>
</dbReference>
<dbReference type="EMBL" id="CP036287">
    <property type="protein sequence ID" value="QDU69890.1"/>
    <property type="molecule type" value="Genomic_DNA"/>
</dbReference>
<dbReference type="AlphaFoldDB" id="A0A518BSE0"/>
<protein>
    <submittedName>
        <fullName evidence="4">Kelch motif protein</fullName>
    </submittedName>
</protein>
<evidence type="ECO:0000313" key="4">
    <source>
        <dbReference type="EMBL" id="QDU69890.1"/>
    </source>
</evidence>
<dbReference type="InterPro" id="IPR006652">
    <property type="entry name" value="Kelch_1"/>
</dbReference>
<keyword evidence="1" id="KW-0880">Kelch repeat</keyword>
<evidence type="ECO:0000256" key="3">
    <source>
        <dbReference type="SAM" id="SignalP"/>
    </source>
</evidence>
<feature type="chain" id="PRO_5022169799" evidence="3">
    <location>
        <begin position="22"/>
        <end position="529"/>
    </location>
</feature>
<dbReference type="RefSeq" id="WP_419191923.1">
    <property type="nucleotide sequence ID" value="NZ_CP036287.1"/>
</dbReference>
<evidence type="ECO:0000313" key="5">
    <source>
        <dbReference type="Proteomes" id="UP000316921"/>
    </source>
</evidence>
<organism evidence="4 5">
    <name type="scientific">Engelhardtia mirabilis</name>
    <dbReference type="NCBI Taxonomy" id="2528011"/>
    <lineage>
        <taxon>Bacteria</taxon>
        <taxon>Pseudomonadati</taxon>
        <taxon>Planctomycetota</taxon>
        <taxon>Planctomycetia</taxon>
        <taxon>Planctomycetia incertae sedis</taxon>
        <taxon>Engelhardtia</taxon>
    </lineage>
</organism>
<dbReference type="PANTHER" id="PTHR45632">
    <property type="entry name" value="LD33804P"/>
    <property type="match status" value="1"/>
</dbReference>
<evidence type="ECO:0000256" key="1">
    <source>
        <dbReference type="ARBA" id="ARBA00022441"/>
    </source>
</evidence>
<dbReference type="Gene3D" id="2.120.10.80">
    <property type="entry name" value="Kelch-type beta propeller"/>
    <property type="match status" value="2"/>
</dbReference>
<keyword evidence="5" id="KW-1185">Reference proteome</keyword>
<sequence length="529" mass="54302" precursor="true">MLLRSRTMRATAALLLTTATAQGNQLDLSWSGGVLDWTWSLEVEGQPLEPYLLIPSFEAGPTPLALFDRNDPRLLDVGLDLLPLARTGLLDRDGVAGEDFALVADPALVGVDIRAQAVELLNGSACFGELSQPVSARLTGLGDAVSTQGAPLATRADHGQLALADGRVLLVGGRPIAGEPAPLALEWYEPQSQRFVASAAELTAPIWRPGIARLHDGRVLVCGGVGPGGSVSSAAYLYDPSTDQLEALPPMDEPRVLHSVNVLADGSVLVAGGTASFDDLHPLGLPASLQGPLSRHCRRFDPIGKQWLVVPDLPAPRMGHATTAMADGTVLISGGIGPAPGGPLPSSSVWTGDGLGPWTSGGPLLEPRAFHAQVDTVDGDLLIAGGAQLGPGGLGLVGLPSSERYEVQSNASFAGPGSMGLVIDGKEVCIPGPVVTKFPGTQPTTTFGDGPPVGPVIVYYVVGGLELEPWPPPDSAAGAVSYRHIAGTNSWVAMSGGVDVGPGQRVTAVDGGLRLLHVGPAGAVLFTVK</sequence>
<evidence type="ECO:0000256" key="2">
    <source>
        <dbReference type="ARBA" id="ARBA00022737"/>
    </source>
</evidence>
<gene>
    <name evidence="4" type="ORF">Pla133_50130</name>
</gene>
<dbReference type="PANTHER" id="PTHR45632:SF3">
    <property type="entry name" value="KELCH-LIKE PROTEIN 32"/>
    <property type="match status" value="1"/>
</dbReference>
<dbReference type="KEGG" id="pbap:Pla133_50130"/>
<accession>A0A518BSE0</accession>
<keyword evidence="3" id="KW-0732">Signal</keyword>
<proteinExistence type="predicted"/>
<dbReference type="InterPro" id="IPR015915">
    <property type="entry name" value="Kelch-typ_b-propeller"/>
</dbReference>
<name>A0A518BSE0_9BACT</name>
<dbReference type="SUPFAM" id="SSF117281">
    <property type="entry name" value="Kelch motif"/>
    <property type="match status" value="1"/>
</dbReference>